<keyword evidence="3" id="KW-1185">Reference proteome</keyword>
<dbReference type="Proteomes" id="UP000315439">
    <property type="component" value="Unassembled WGS sequence"/>
</dbReference>
<evidence type="ECO:0000259" key="1">
    <source>
        <dbReference type="PROSITE" id="PS50075"/>
    </source>
</evidence>
<feature type="domain" description="Carrier" evidence="1">
    <location>
        <begin position="4"/>
        <end position="79"/>
    </location>
</feature>
<dbReference type="Pfam" id="PF00550">
    <property type="entry name" value="PP-binding"/>
    <property type="match status" value="1"/>
</dbReference>
<comment type="caution">
    <text evidence="2">The sequence shown here is derived from an EMBL/GenBank/DDBJ whole genome shotgun (WGS) entry which is preliminary data.</text>
</comment>
<dbReference type="SUPFAM" id="SSF47336">
    <property type="entry name" value="ACP-like"/>
    <property type="match status" value="1"/>
</dbReference>
<protein>
    <submittedName>
        <fullName evidence="2">Acyl carrier protein</fullName>
    </submittedName>
</protein>
<dbReference type="RefSeq" id="WP_142932912.1">
    <property type="nucleotide sequence ID" value="NZ_ML660167.1"/>
</dbReference>
<dbReference type="AlphaFoldDB" id="A0A545U9A2"/>
<gene>
    <name evidence="2" type="ORF">FLL46_18960</name>
</gene>
<dbReference type="PROSITE" id="PS50075">
    <property type="entry name" value="CARRIER"/>
    <property type="match status" value="1"/>
</dbReference>
<evidence type="ECO:0000313" key="3">
    <source>
        <dbReference type="Proteomes" id="UP000315439"/>
    </source>
</evidence>
<proteinExistence type="predicted"/>
<sequence>MNKEDIFEIITNHAKEVIPKLQDHPFKYDDALKDLGANSIDRSEIVMMTLESLSLNIPLIVIARAENIGELADIIHEKL</sequence>
<evidence type="ECO:0000313" key="2">
    <source>
        <dbReference type="EMBL" id="TQV85993.1"/>
    </source>
</evidence>
<reference evidence="2 3" key="1">
    <citation type="submission" date="2019-07" db="EMBL/GenBank/DDBJ databases">
        <title>Draft genome for Aliikangiella sp. M105.</title>
        <authorList>
            <person name="Wang G."/>
        </authorList>
    </citation>
    <scope>NUCLEOTIDE SEQUENCE [LARGE SCALE GENOMIC DNA]</scope>
    <source>
        <strain evidence="2 3">M105</strain>
    </source>
</reference>
<organism evidence="2 3">
    <name type="scientific">Aliikangiella coralliicola</name>
    <dbReference type="NCBI Taxonomy" id="2592383"/>
    <lineage>
        <taxon>Bacteria</taxon>
        <taxon>Pseudomonadati</taxon>
        <taxon>Pseudomonadota</taxon>
        <taxon>Gammaproteobacteria</taxon>
        <taxon>Oceanospirillales</taxon>
        <taxon>Pleioneaceae</taxon>
        <taxon>Aliikangiella</taxon>
    </lineage>
</organism>
<dbReference type="InterPro" id="IPR036736">
    <property type="entry name" value="ACP-like_sf"/>
</dbReference>
<name>A0A545U9A2_9GAMM</name>
<dbReference type="OrthoDB" id="487863at2"/>
<dbReference type="EMBL" id="VIKS01000011">
    <property type="protein sequence ID" value="TQV85993.1"/>
    <property type="molecule type" value="Genomic_DNA"/>
</dbReference>
<dbReference type="NCBIfam" id="NF005502">
    <property type="entry name" value="PRK07117.1"/>
    <property type="match status" value="1"/>
</dbReference>
<dbReference type="InterPro" id="IPR009081">
    <property type="entry name" value="PP-bd_ACP"/>
</dbReference>
<accession>A0A545U9A2</accession>
<dbReference type="Gene3D" id="1.10.1200.10">
    <property type="entry name" value="ACP-like"/>
    <property type="match status" value="1"/>
</dbReference>